<dbReference type="EMBL" id="JTDK01000006">
    <property type="protein sequence ID" value="KHK98674.1"/>
    <property type="molecule type" value="Genomic_DNA"/>
</dbReference>
<dbReference type="InterPro" id="IPR051677">
    <property type="entry name" value="AfsR-DnrI-RedD_regulator"/>
</dbReference>
<evidence type="ECO:0000313" key="8">
    <source>
        <dbReference type="Proteomes" id="UP000031030"/>
    </source>
</evidence>
<gene>
    <name evidence="7" type="ORF">LK09_07000</name>
</gene>
<dbReference type="Proteomes" id="UP000031030">
    <property type="component" value="Unassembled WGS sequence"/>
</dbReference>
<dbReference type="SMART" id="SM00382">
    <property type="entry name" value="AAA"/>
    <property type="match status" value="1"/>
</dbReference>
<evidence type="ECO:0000256" key="5">
    <source>
        <dbReference type="PROSITE-ProRule" id="PRU01091"/>
    </source>
</evidence>
<comment type="similarity">
    <text evidence="1">Belongs to the AfsR/DnrI/RedD regulatory family.</text>
</comment>
<dbReference type="Gene3D" id="3.40.50.300">
    <property type="entry name" value="P-loop containing nucleotide triphosphate hydrolases"/>
    <property type="match status" value="1"/>
</dbReference>
<keyword evidence="8" id="KW-1185">Reference proteome</keyword>
<dbReference type="InterPro" id="IPR016032">
    <property type="entry name" value="Sig_transdc_resp-reg_C-effctor"/>
</dbReference>
<dbReference type="Pfam" id="PF03704">
    <property type="entry name" value="BTAD"/>
    <property type="match status" value="1"/>
</dbReference>
<feature type="domain" description="OmpR/PhoB-type" evidence="6">
    <location>
        <begin position="1"/>
        <end position="97"/>
    </location>
</feature>
<dbReference type="Gene3D" id="1.10.10.10">
    <property type="entry name" value="Winged helix-like DNA-binding domain superfamily/Winged helix DNA-binding domain"/>
    <property type="match status" value="1"/>
</dbReference>
<dbReference type="GO" id="GO:0003677">
    <property type="term" value="F:DNA binding"/>
    <property type="evidence" value="ECO:0007669"/>
    <property type="project" value="UniProtKB-UniRule"/>
</dbReference>
<dbReference type="Pfam" id="PF13191">
    <property type="entry name" value="AAA_16"/>
    <property type="match status" value="1"/>
</dbReference>
<protein>
    <submittedName>
        <fullName evidence="7">SARP family transcriptional regulator</fullName>
    </submittedName>
</protein>
<dbReference type="GO" id="GO:0006355">
    <property type="term" value="P:regulation of DNA-templated transcription"/>
    <property type="evidence" value="ECO:0007669"/>
    <property type="project" value="InterPro"/>
</dbReference>
<dbReference type="SUPFAM" id="SSF48452">
    <property type="entry name" value="TPR-like"/>
    <property type="match status" value="1"/>
</dbReference>
<dbReference type="RefSeq" id="WP_039397416.1">
    <property type="nucleotide sequence ID" value="NZ_JTDK01000006.1"/>
</dbReference>
<keyword evidence="4" id="KW-0804">Transcription</keyword>
<dbReference type="STRING" id="1348253.LK09_07000"/>
<evidence type="ECO:0000313" key="7">
    <source>
        <dbReference type="EMBL" id="KHK98674.1"/>
    </source>
</evidence>
<organism evidence="7 8">
    <name type="scientific">Microbacterium mangrovi</name>
    <dbReference type="NCBI Taxonomy" id="1348253"/>
    <lineage>
        <taxon>Bacteria</taxon>
        <taxon>Bacillati</taxon>
        <taxon>Actinomycetota</taxon>
        <taxon>Actinomycetes</taxon>
        <taxon>Micrococcales</taxon>
        <taxon>Microbacteriaceae</taxon>
        <taxon>Microbacterium</taxon>
    </lineage>
</organism>
<dbReference type="SMART" id="SM01043">
    <property type="entry name" value="BTAD"/>
    <property type="match status" value="1"/>
</dbReference>
<dbReference type="SUPFAM" id="SSF46894">
    <property type="entry name" value="C-terminal effector domain of the bipartite response regulators"/>
    <property type="match status" value="1"/>
</dbReference>
<dbReference type="InterPro" id="IPR041664">
    <property type="entry name" value="AAA_16"/>
</dbReference>
<evidence type="ECO:0000256" key="2">
    <source>
        <dbReference type="ARBA" id="ARBA00023015"/>
    </source>
</evidence>
<dbReference type="GO" id="GO:0000160">
    <property type="term" value="P:phosphorelay signal transduction system"/>
    <property type="evidence" value="ECO:0007669"/>
    <property type="project" value="InterPro"/>
</dbReference>
<dbReference type="InterPro" id="IPR001867">
    <property type="entry name" value="OmpR/PhoB-type_DNA-bd"/>
</dbReference>
<dbReference type="Gene3D" id="1.25.40.10">
    <property type="entry name" value="Tetratricopeptide repeat domain"/>
    <property type="match status" value="1"/>
</dbReference>
<evidence type="ECO:0000256" key="4">
    <source>
        <dbReference type="ARBA" id="ARBA00023163"/>
    </source>
</evidence>
<dbReference type="PANTHER" id="PTHR35807:SF1">
    <property type="entry name" value="TRANSCRIPTIONAL REGULATOR REDD"/>
    <property type="match status" value="1"/>
</dbReference>
<comment type="caution">
    <text evidence="7">The sequence shown here is derived from an EMBL/GenBank/DDBJ whole genome shotgun (WGS) entry which is preliminary data.</text>
</comment>
<dbReference type="InterPro" id="IPR036388">
    <property type="entry name" value="WH-like_DNA-bd_sf"/>
</dbReference>
<dbReference type="InterPro" id="IPR005158">
    <property type="entry name" value="BTAD"/>
</dbReference>
<evidence type="ECO:0000259" key="6">
    <source>
        <dbReference type="PROSITE" id="PS51755"/>
    </source>
</evidence>
<dbReference type="InterPro" id="IPR003593">
    <property type="entry name" value="AAA+_ATPase"/>
</dbReference>
<sequence>MRLNVLGPIELVASGQAVEAGPPKERVLLALLAMHADRVVPAEVLIDRLWSGSPPPSARGSLHVYVSNLRARLEPGRPRGGTPRILVGAAAGYGLMTERLELDLGQFEALVSAGATHLAAGRNSEAATALTSALGLWRGTPFADARAAEWAQPEIDRLEAARLDAIENLCAAELELGRQGDVIARLEPLLHRHPLREHAWELLALAYYRSGRQADALTSVSGIRRRLADELGIDPGPRLQALEGALLRQDAALLPTPPETRAHAAAADLAPARSSEAARPEDRFVGRAAALAALEEALTEARAAGRVVLVDGEPGVGKTALVRRFAGGVGVRVAWGASPDHESAPALWPWEQILRGLAASAPEVTVPPPIAAFLAGGLEGSPAADVPGQRWRFFEAVGGFLGSLAPAVIVLDDLHAADEATLRLLVHVAATATPGLLVIATLRRLDTEALGRTRAELARRGARHVELEGLTVEETRQLVAEMSGADPGSHHASSLRVRTGGNPFFLIEVARAGDAVPPGVRDVVRRRVEALGAETTHLLEIAALAGGEFELDVVAEASAQDPDDVGATLERATAAGLIREMPDRVGLYGFAHTLVADALLSRHSRLWRARGSERVAAALTRRHGEDAGHAAAIARCWLAASGLGPASARQALEFSARAANAALARHAPEDAASLWRDALGVAETAGASTEEAFELAVGLAESLYAAARFDDGYAAVERALVLAGSDAVRAVRVCDIAMGHGLWVPFRYGSDVGAVRAAMDDAVRVLVPSDPAWSTAQAVRAVVFAHTGDTDEAETVSAAAVAAADRAGDTVHVQRILHLRLIALQGQDTAQQRADTARRLLAMPGLAPHLRVIAQLQLVVAHTAHATVAAARELLAEIDGQLAELHNPALLLQAAVAHVGLDLFQGMPEPLRHLEPVEEVLPFTDVAYFDVAMVSIRIAQLLQADALSTEAGWIEEVHRRTRGAGIASVLAFAWAGAGEIARARALLRETPLPPRDYQWAAAAAARLLAAIRLDERDLVRDMYDLLRPYAGMLLVSGTCTTIVGSYDGLLGEALLALGDRDGARIHLRNAVRLLEAAGADFWLTRARQALANCL</sequence>
<dbReference type="SUPFAM" id="SSF52540">
    <property type="entry name" value="P-loop containing nucleoside triphosphate hydrolases"/>
    <property type="match status" value="1"/>
</dbReference>
<dbReference type="SMART" id="SM00862">
    <property type="entry name" value="Trans_reg_C"/>
    <property type="match status" value="1"/>
</dbReference>
<keyword evidence="3 5" id="KW-0238">DNA-binding</keyword>
<name>A0A0B2A589_9MICO</name>
<keyword evidence="2" id="KW-0805">Transcription regulation</keyword>
<proteinExistence type="inferred from homology"/>
<feature type="DNA-binding region" description="OmpR/PhoB-type" evidence="5">
    <location>
        <begin position="1"/>
        <end position="97"/>
    </location>
</feature>
<dbReference type="InterPro" id="IPR011990">
    <property type="entry name" value="TPR-like_helical_dom_sf"/>
</dbReference>
<reference evidence="7 8" key="1">
    <citation type="submission" date="2014-11" db="EMBL/GenBank/DDBJ databases">
        <title>Genome sequence of Microbacterium mangrovi MUSC 115(T).</title>
        <authorList>
            <person name="Lee L.-H."/>
        </authorList>
    </citation>
    <scope>NUCLEOTIDE SEQUENCE [LARGE SCALE GENOMIC DNA]</scope>
    <source>
        <strain evidence="7 8">MUSC 115</strain>
    </source>
</reference>
<dbReference type="InterPro" id="IPR027417">
    <property type="entry name" value="P-loop_NTPase"/>
</dbReference>
<dbReference type="CDD" id="cd00383">
    <property type="entry name" value="trans_reg_C"/>
    <property type="match status" value="1"/>
</dbReference>
<dbReference type="OrthoDB" id="3691954at2"/>
<dbReference type="PANTHER" id="PTHR35807">
    <property type="entry name" value="TRANSCRIPTIONAL REGULATOR REDD-RELATED"/>
    <property type="match status" value="1"/>
</dbReference>
<evidence type="ECO:0000256" key="1">
    <source>
        <dbReference type="ARBA" id="ARBA00005820"/>
    </source>
</evidence>
<dbReference type="AlphaFoldDB" id="A0A0B2A589"/>
<dbReference type="PROSITE" id="PS51755">
    <property type="entry name" value="OMPR_PHOB"/>
    <property type="match status" value="1"/>
</dbReference>
<dbReference type="CDD" id="cd15831">
    <property type="entry name" value="BTAD"/>
    <property type="match status" value="1"/>
</dbReference>
<accession>A0A0B2A589</accession>
<evidence type="ECO:0000256" key="3">
    <source>
        <dbReference type="ARBA" id="ARBA00023125"/>
    </source>
</evidence>
<dbReference type="Pfam" id="PF00486">
    <property type="entry name" value="Trans_reg_C"/>
    <property type="match status" value="1"/>
</dbReference>